<dbReference type="PANTHER" id="PTHR45138">
    <property type="entry name" value="REGULATORY COMPONENTS OF SENSORY TRANSDUCTION SYSTEM"/>
    <property type="match status" value="1"/>
</dbReference>
<evidence type="ECO:0000256" key="4">
    <source>
        <dbReference type="SAM" id="Phobius"/>
    </source>
</evidence>
<dbReference type="EC" id="2.7.7.65" evidence="2"/>
<keyword evidence="4" id="KW-0472">Membrane</keyword>
<dbReference type="NCBIfam" id="TIGR00254">
    <property type="entry name" value="GGDEF"/>
    <property type="match status" value="1"/>
</dbReference>
<dbReference type="KEGG" id="njp:NEJAP_1166"/>
<dbReference type="EMBL" id="AP014546">
    <property type="protein sequence ID" value="BBB29120.1"/>
    <property type="molecule type" value="Genomic_DNA"/>
</dbReference>
<gene>
    <name evidence="6" type="ORF">NEJAP_1166</name>
</gene>
<keyword evidence="4" id="KW-1133">Transmembrane helix</keyword>
<evidence type="ECO:0000256" key="2">
    <source>
        <dbReference type="ARBA" id="ARBA00012528"/>
    </source>
</evidence>
<comment type="cofactor">
    <cofactor evidence="1">
        <name>Mg(2+)</name>
        <dbReference type="ChEBI" id="CHEBI:18420"/>
    </cofactor>
</comment>
<sequence length="392" mass="44576">MIVDFFNNMAKRIVLFSETAPISNEGKTRLQHYVIFLMLGVPTMTLFSLYSFYKGNTTLALVILPPAIALLAGIFVIRSLKDGTWVYRINAIAYMSLLIYMIMIGGDGGSKALWSYTWPLISCFLLGYIEGSLWSILLLSITLIAYNSPISQLIERYDYPPDFQLRFLITYSICAALASWFEYSRAYYRQESNQKNLSLDLEHRKLKKEIATRKALQEQLVITAKTDSLTGILNRGAFWERAEQEWDKHQHLADTISFAILDIDHFKKINDTYGHPAGDEVIRQVVNNTLSCIRTVDIIGRIGGEEFAIIMLRTASEDATKIANRICSAVSQQETRYQQDSIKCTVSCGLYSTDNEQHSLDSIYQKADQLLYLAKKTGRNQVVTEKESDLIT</sequence>
<feature type="transmembrane region" description="Helical" evidence="4">
    <location>
        <begin position="59"/>
        <end position="77"/>
    </location>
</feature>
<name>A0A7R6PRM6_9GAMM</name>
<evidence type="ECO:0000256" key="1">
    <source>
        <dbReference type="ARBA" id="ARBA00001946"/>
    </source>
</evidence>
<dbReference type="PANTHER" id="PTHR45138:SF9">
    <property type="entry name" value="DIGUANYLATE CYCLASE DGCM-RELATED"/>
    <property type="match status" value="1"/>
</dbReference>
<accession>A0A7R6PRM6</accession>
<protein>
    <recommendedName>
        <fullName evidence="2">diguanylate cyclase</fullName>
        <ecNumber evidence="2">2.7.7.65</ecNumber>
    </recommendedName>
</protein>
<dbReference type="Gene3D" id="3.30.70.270">
    <property type="match status" value="1"/>
</dbReference>
<organism evidence="6 7">
    <name type="scientific">Neptunomonas japonica JAMM 1380</name>
    <dbReference type="NCBI Taxonomy" id="1441457"/>
    <lineage>
        <taxon>Bacteria</taxon>
        <taxon>Pseudomonadati</taxon>
        <taxon>Pseudomonadota</taxon>
        <taxon>Gammaproteobacteria</taxon>
        <taxon>Oceanospirillales</taxon>
        <taxon>Oceanospirillaceae</taxon>
        <taxon>Neptunomonas</taxon>
    </lineage>
</organism>
<dbReference type="InterPro" id="IPR043128">
    <property type="entry name" value="Rev_trsase/Diguanyl_cyclase"/>
</dbReference>
<dbReference type="InterPro" id="IPR050469">
    <property type="entry name" value="Diguanylate_Cyclase"/>
</dbReference>
<dbReference type="SUPFAM" id="SSF55073">
    <property type="entry name" value="Nucleotide cyclase"/>
    <property type="match status" value="1"/>
</dbReference>
<dbReference type="InterPro" id="IPR029787">
    <property type="entry name" value="Nucleotide_cyclase"/>
</dbReference>
<proteinExistence type="predicted"/>
<dbReference type="InterPro" id="IPR000160">
    <property type="entry name" value="GGDEF_dom"/>
</dbReference>
<feature type="domain" description="GGDEF" evidence="5">
    <location>
        <begin position="254"/>
        <end position="387"/>
    </location>
</feature>
<keyword evidence="7" id="KW-1185">Reference proteome</keyword>
<feature type="transmembrane region" description="Helical" evidence="4">
    <location>
        <begin position="89"/>
        <end position="106"/>
    </location>
</feature>
<evidence type="ECO:0000313" key="7">
    <source>
        <dbReference type="Proteomes" id="UP000595332"/>
    </source>
</evidence>
<dbReference type="Proteomes" id="UP000595332">
    <property type="component" value="Chromosome"/>
</dbReference>
<dbReference type="PROSITE" id="PS50887">
    <property type="entry name" value="GGDEF"/>
    <property type="match status" value="1"/>
</dbReference>
<dbReference type="GO" id="GO:0052621">
    <property type="term" value="F:diguanylate cyclase activity"/>
    <property type="evidence" value="ECO:0007669"/>
    <property type="project" value="UniProtKB-EC"/>
</dbReference>
<dbReference type="CDD" id="cd01949">
    <property type="entry name" value="GGDEF"/>
    <property type="match status" value="1"/>
</dbReference>
<comment type="catalytic activity">
    <reaction evidence="3">
        <text>2 GTP = 3',3'-c-di-GMP + 2 diphosphate</text>
        <dbReference type="Rhea" id="RHEA:24898"/>
        <dbReference type="ChEBI" id="CHEBI:33019"/>
        <dbReference type="ChEBI" id="CHEBI:37565"/>
        <dbReference type="ChEBI" id="CHEBI:58805"/>
        <dbReference type="EC" id="2.7.7.65"/>
    </reaction>
</comment>
<evidence type="ECO:0000256" key="3">
    <source>
        <dbReference type="ARBA" id="ARBA00034247"/>
    </source>
</evidence>
<keyword evidence="4" id="KW-0812">Transmembrane</keyword>
<dbReference type="AlphaFoldDB" id="A0A7R6PRM6"/>
<dbReference type="Pfam" id="PF00990">
    <property type="entry name" value="GGDEF"/>
    <property type="match status" value="1"/>
</dbReference>
<dbReference type="FunFam" id="3.30.70.270:FF:000001">
    <property type="entry name" value="Diguanylate cyclase domain protein"/>
    <property type="match status" value="1"/>
</dbReference>
<evidence type="ECO:0000259" key="5">
    <source>
        <dbReference type="PROSITE" id="PS50887"/>
    </source>
</evidence>
<feature type="transmembrane region" description="Helical" evidence="4">
    <location>
        <begin position="33"/>
        <end position="53"/>
    </location>
</feature>
<evidence type="ECO:0000313" key="6">
    <source>
        <dbReference type="EMBL" id="BBB29120.1"/>
    </source>
</evidence>
<feature type="transmembrane region" description="Helical" evidence="4">
    <location>
        <begin position="118"/>
        <end position="144"/>
    </location>
</feature>
<dbReference type="SMART" id="SM00267">
    <property type="entry name" value="GGDEF"/>
    <property type="match status" value="1"/>
</dbReference>
<reference evidence="6 7" key="1">
    <citation type="journal article" date="2008" name="Int. J. Syst. Evol. Microbiol.">
        <title>Neptunomonas japonica sp. nov., an Osedax japonicus symbiont-like bacterium isolated from sediment adjacent to sperm whale carcasses off Kagoshima, Japan.</title>
        <authorList>
            <person name="Miyazaki M."/>
            <person name="Nogi Y."/>
            <person name="Fujiwara Y."/>
            <person name="Kawato M."/>
            <person name="Kubokawa K."/>
            <person name="Horikoshi K."/>
        </authorList>
    </citation>
    <scope>NUCLEOTIDE SEQUENCE [LARGE SCALE GENOMIC DNA]</scope>
    <source>
        <strain evidence="6 7">JAMM 1380</strain>
    </source>
</reference>